<evidence type="ECO:0000256" key="1">
    <source>
        <dbReference type="SAM" id="MobiDB-lite"/>
    </source>
</evidence>
<gene>
    <name evidence="2" type="ORF">HPB51_010492</name>
</gene>
<feature type="compositionally biased region" description="Polar residues" evidence="1">
    <location>
        <begin position="43"/>
        <end position="57"/>
    </location>
</feature>
<dbReference type="Proteomes" id="UP000821866">
    <property type="component" value="Chromosome 4"/>
</dbReference>
<protein>
    <submittedName>
        <fullName evidence="2">Uncharacterized protein</fullName>
    </submittedName>
</protein>
<name>A0A9J6E0L5_RHIMP</name>
<evidence type="ECO:0000313" key="2">
    <source>
        <dbReference type="EMBL" id="KAH8027846.1"/>
    </source>
</evidence>
<sequence>MPWTTPSVQRQTPQAPTGGAASVAPPSLNTAPPKVPVNPGRSLGTTQTKEVPTTSSPVGLKAPFVTTKPTTKTTLSVVSSEAMDTSAAPVQIAPKERREFSSTGNPPVPTKRHHARGDGGHGEVMCQEDANAPGWQTALGKNKRSPHNKRQLLLKVEERQAIARPPRMASFGVLQPHRGFPDCRGAIFES</sequence>
<dbReference type="EMBL" id="JABSTU010000006">
    <property type="protein sequence ID" value="KAH8027846.1"/>
    <property type="molecule type" value="Genomic_DNA"/>
</dbReference>
<keyword evidence="3" id="KW-1185">Reference proteome</keyword>
<evidence type="ECO:0000313" key="3">
    <source>
        <dbReference type="Proteomes" id="UP000821866"/>
    </source>
</evidence>
<proteinExistence type="predicted"/>
<reference evidence="2" key="2">
    <citation type="submission" date="2021-09" db="EMBL/GenBank/DDBJ databases">
        <authorList>
            <person name="Jia N."/>
            <person name="Wang J."/>
            <person name="Shi W."/>
            <person name="Du L."/>
            <person name="Sun Y."/>
            <person name="Zhan W."/>
            <person name="Jiang J."/>
            <person name="Wang Q."/>
            <person name="Zhang B."/>
            <person name="Ji P."/>
            <person name="Sakyi L.B."/>
            <person name="Cui X."/>
            <person name="Yuan T."/>
            <person name="Jiang B."/>
            <person name="Yang W."/>
            <person name="Lam T.T.-Y."/>
            <person name="Chang Q."/>
            <person name="Ding S."/>
            <person name="Wang X."/>
            <person name="Zhu J."/>
            <person name="Ruan X."/>
            <person name="Zhao L."/>
            <person name="Wei J."/>
            <person name="Que T."/>
            <person name="Du C."/>
            <person name="Cheng J."/>
            <person name="Dai P."/>
            <person name="Han X."/>
            <person name="Huang E."/>
            <person name="Gao Y."/>
            <person name="Liu J."/>
            <person name="Shao H."/>
            <person name="Ye R."/>
            <person name="Li L."/>
            <person name="Wei W."/>
            <person name="Wang X."/>
            <person name="Wang C."/>
            <person name="Huo Q."/>
            <person name="Li W."/>
            <person name="Guo W."/>
            <person name="Chen H."/>
            <person name="Chen S."/>
            <person name="Zhou L."/>
            <person name="Zhou L."/>
            <person name="Ni X."/>
            <person name="Tian J."/>
            <person name="Zhou Y."/>
            <person name="Sheng Y."/>
            <person name="Liu T."/>
            <person name="Pan Y."/>
            <person name="Xia L."/>
            <person name="Li J."/>
            <person name="Zhao F."/>
            <person name="Cao W."/>
        </authorList>
    </citation>
    <scope>NUCLEOTIDE SEQUENCE</scope>
    <source>
        <strain evidence="2">Rmic-2018</strain>
        <tissue evidence="2">Larvae</tissue>
    </source>
</reference>
<organism evidence="2 3">
    <name type="scientific">Rhipicephalus microplus</name>
    <name type="common">Cattle tick</name>
    <name type="synonym">Boophilus microplus</name>
    <dbReference type="NCBI Taxonomy" id="6941"/>
    <lineage>
        <taxon>Eukaryota</taxon>
        <taxon>Metazoa</taxon>
        <taxon>Ecdysozoa</taxon>
        <taxon>Arthropoda</taxon>
        <taxon>Chelicerata</taxon>
        <taxon>Arachnida</taxon>
        <taxon>Acari</taxon>
        <taxon>Parasitiformes</taxon>
        <taxon>Ixodida</taxon>
        <taxon>Ixodoidea</taxon>
        <taxon>Ixodidae</taxon>
        <taxon>Rhipicephalinae</taxon>
        <taxon>Rhipicephalus</taxon>
        <taxon>Boophilus</taxon>
    </lineage>
</organism>
<comment type="caution">
    <text evidence="2">The sequence shown here is derived from an EMBL/GenBank/DDBJ whole genome shotgun (WGS) entry which is preliminary data.</text>
</comment>
<reference evidence="2" key="1">
    <citation type="journal article" date="2020" name="Cell">
        <title>Large-Scale Comparative Analyses of Tick Genomes Elucidate Their Genetic Diversity and Vector Capacities.</title>
        <authorList>
            <consortium name="Tick Genome and Microbiome Consortium (TIGMIC)"/>
            <person name="Jia N."/>
            <person name="Wang J."/>
            <person name="Shi W."/>
            <person name="Du L."/>
            <person name="Sun Y."/>
            <person name="Zhan W."/>
            <person name="Jiang J.F."/>
            <person name="Wang Q."/>
            <person name="Zhang B."/>
            <person name="Ji P."/>
            <person name="Bell-Sakyi L."/>
            <person name="Cui X.M."/>
            <person name="Yuan T.T."/>
            <person name="Jiang B.G."/>
            <person name="Yang W.F."/>
            <person name="Lam T.T."/>
            <person name="Chang Q.C."/>
            <person name="Ding S.J."/>
            <person name="Wang X.J."/>
            <person name="Zhu J.G."/>
            <person name="Ruan X.D."/>
            <person name="Zhao L."/>
            <person name="Wei J.T."/>
            <person name="Ye R.Z."/>
            <person name="Que T.C."/>
            <person name="Du C.H."/>
            <person name="Zhou Y.H."/>
            <person name="Cheng J.X."/>
            <person name="Dai P.F."/>
            <person name="Guo W.B."/>
            <person name="Han X.H."/>
            <person name="Huang E.J."/>
            <person name="Li L.F."/>
            <person name="Wei W."/>
            <person name="Gao Y.C."/>
            <person name="Liu J.Z."/>
            <person name="Shao H.Z."/>
            <person name="Wang X."/>
            <person name="Wang C.C."/>
            <person name="Yang T.C."/>
            <person name="Huo Q.B."/>
            <person name="Li W."/>
            <person name="Chen H.Y."/>
            <person name="Chen S.E."/>
            <person name="Zhou L.G."/>
            <person name="Ni X.B."/>
            <person name="Tian J.H."/>
            <person name="Sheng Y."/>
            <person name="Liu T."/>
            <person name="Pan Y.S."/>
            <person name="Xia L.Y."/>
            <person name="Li J."/>
            <person name="Zhao F."/>
            <person name="Cao W.C."/>
        </authorList>
    </citation>
    <scope>NUCLEOTIDE SEQUENCE</scope>
    <source>
        <strain evidence="2">Rmic-2018</strain>
    </source>
</reference>
<accession>A0A9J6E0L5</accession>
<feature type="compositionally biased region" description="Polar residues" evidence="1">
    <location>
        <begin position="1"/>
        <end position="15"/>
    </location>
</feature>
<feature type="region of interest" description="Disordered" evidence="1">
    <location>
        <begin position="1"/>
        <end position="127"/>
    </location>
</feature>
<dbReference type="AlphaFoldDB" id="A0A9J6E0L5"/>